<dbReference type="PANTHER" id="PTHR43798:SF5">
    <property type="entry name" value="MONOACYLGLYCEROL LIPASE ABHD6"/>
    <property type="match status" value="1"/>
</dbReference>
<dbReference type="GO" id="GO:0016020">
    <property type="term" value="C:membrane"/>
    <property type="evidence" value="ECO:0007669"/>
    <property type="project" value="TreeGrafter"/>
</dbReference>
<accession>A0A086T411</accession>
<dbReference type="InterPro" id="IPR029058">
    <property type="entry name" value="AB_hydrolase_fold"/>
</dbReference>
<name>A0A086T411_HAPC1</name>
<organism evidence="2 3">
    <name type="scientific">Hapsidospora chrysogenum (strain ATCC 11550 / CBS 779.69 / DSM 880 / IAM 14645 / JCM 23072 / IMI 49137)</name>
    <name type="common">Acremonium chrysogenum</name>
    <dbReference type="NCBI Taxonomy" id="857340"/>
    <lineage>
        <taxon>Eukaryota</taxon>
        <taxon>Fungi</taxon>
        <taxon>Dikarya</taxon>
        <taxon>Ascomycota</taxon>
        <taxon>Pezizomycotina</taxon>
        <taxon>Sordariomycetes</taxon>
        <taxon>Hypocreomycetidae</taxon>
        <taxon>Hypocreales</taxon>
        <taxon>Bionectriaceae</taxon>
        <taxon>Hapsidospora</taxon>
    </lineage>
</organism>
<dbReference type="GO" id="GO:0046464">
    <property type="term" value="P:acylglycerol catabolic process"/>
    <property type="evidence" value="ECO:0007669"/>
    <property type="project" value="TreeGrafter"/>
</dbReference>
<reference evidence="3" key="1">
    <citation type="journal article" date="2014" name="Genome Announc.">
        <title>Genome sequence and annotation of Acremonium chrysogenum, producer of the beta-lactam antibiotic cephalosporin C.</title>
        <authorList>
            <person name="Terfehr D."/>
            <person name="Dahlmann T.A."/>
            <person name="Specht T."/>
            <person name="Zadra I."/>
            <person name="Kuernsteiner H."/>
            <person name="Kueck U."/>
        </authorList>
    </citation>
    <scope>NUCLEOTIDE SEQUENCE [LARGE SCALE GENOMIC DNA]</scope>
    <source>
        <strain evidence="3">ATCC 11550 / CBS 779.69 / DSM 880 / IAM 14645 / JCM 23072 / IMI 49137</strain>
    </source>
</reference>
<evidence type="ECO:0000313" key="2">
    <source>
        <dbReference type="EMBL" id="KFH44093.1"/>
    </source>
</evidence>
<dbReference type="EMBL" id="JPKY01000055">
    <property type="protein sequence ID" value="KFH44093.1"/>
    <property type="molecule type" value="Genomic_DNA"/>
</dbReference>
<dbReference type="GO" id="GO:0047372">
    <property type="term" value="F:monoacylglycerol lipase activity"/>
    <property type="evidence" value="ECO:0007669"/>
    <property type="project" value="TreeGrafter"/>
</dbReference>
<dbReference type="Pfam" id="PF12697">
    <property type="entry name" value="Abhydrolase_6"/>
    <property type="match status" value="1"/>
</dbReference>
<dbReference type="InterPro" id="IPR050266">
    <property type="entry name" value="AB_hydrolase_sf"/>
</dbReference>
<dbReference type="Gene3D" id="3.40.50.1820">
    <property type="entry name" value="alpha/beta hydrolase"/>
    <property type="match status" value="1"/>
</dbReference>
<dbReference type="SUPFAM" id="SSF53474">
    <property type="entry name" value="alpha/beta-Hydrolases"/>
    <property type="match status" value="1"/>
</dbReference>
<sequence>MYVTVEGQPLYFRVYYPELPVRSNGVTFVFIHGLGSSHSFYAAIIPSLVRQGYTCLAIDTPGSALSPLGDHDRSPSEIARLILGSFSSMAIDEENIIAVGHSMGAMVACELGSLTRLRGIVLIGPVHPTPALANVFAERIKNVEEIQLSFFLELTSTWYTDGLEILADTIPTAATGSKSTPVHHAFIHALILSSTPKGYISLCCTIANASPPNYGQLRCPLVIIAGSDDKTSAMAGCQHIVDRASPVNILSSWGNNEFDPYIETLDGVGHWHCIEAPEEVLNVIEKFCARLGPR</sequence>
<proteinExistence type="predicted"/>
<evidence type="ECO:0000313" key="3">
    <source>
        <dbReference type="Proteomes" id="UP000029964"/>
    </source>
</evidence>
<protein>
    <recommendedName>
        <fullName evidence="1">AB hydrolase-1 domain-containing protein</fullName>
    </recommendedName>
</protein>
<dbReference type="InterPro" id="IPR000639">
    <property type="entry name" value="Epox_hydrolase-like"/>
</dbReference>
<dbReference type="InterPro" id="IPR000073">
    <property type="entry name" value="AB_hydrolase_1"/>
</dbReference>
<feature type="domain" description="AB hydrolase-1" evidence="1">
    <location>
        <begin position="28"/>
        <end position="281"/>
    </location>
</feature>
<comment type="caution">
    <text evidence="2">The sequence shown here is derived from an EMBL/GenBank/DDBJ whole genome shotgun (WGS) entry which is preliminary data.</text>
</comment>
<gene>
    <name evidence="2" type="ORF">ACRE_051340</name>
</gene>
<dbReference type="STRING" id="857340.A0A086T411"/>
<dbReference type="Proteomes" id="UP000029964">
    <property type="component" value="Unassembled WGS sequence"/>
</dbReference>
<dbReference type="PANTHER" id="PTHR43798">
    <property type="entry name" value="MONOACYLGLYCEROL LIPASE"/>
    <property type="match status" value="1"/>
</dbReference>
<evidence type="ECO:0000259" key="1">
    <source>
        <dbReference type="Pfam" id="PF12697"/>
    </source>
</evidence>
<dbReference type="PRINTS" id="PR00412">
    <property type="entry name" value="EPOXHYDRLASE"/>
</dbReference>
<dbReference type="OrthoDB" id="2498029at2759"/>
<dbReference type="AlphaFoldDB" id="A0A086T411"/>
<dbReference type="HOGENOM" id="CLU_020336_50_3_1"/>
<keyword evidence="3" id="KW-1185">Reference proteome</keyword>